<feature type="region of interest" description="Disordered" evidence="1">
    <location>
        <begin position="66"/>
        <end position="85"/>
    </location>
</feature>
<proteinExistence type="predicted"/>
<reference evidence="2" key="1">
    <citation type="submission" date="2020-07" db="EMBL/GenBank/DDBJ databases">
        <title>Multicomponent nature underlies the extraordinary mechanical properties of spider dragline silk.</title>
        <authorList>
            <person name="Kono N."/>
            <person name="Nakamura H."/>
            <person name="Mori M."/>
            <person name="Yoshida Y."/>
            <person name="Ohtoshi R."/>
            <person name="Malay A.D."/>
            <person name="Moran D.A.P."/>
            <person name="Tomita M."/>
            <person name="Numata K."/>
            <person name="Arakawa K."/>
        </authorList>
    </citation>
    <scope>NUCLEOTIDE SEQUENCE</scope>
</reference>
<evidence type="ECO:0000313" key="2">
    <source>
        <dbReference type="EMBL" id="GFQ78300.1"/>
    </source>
</evidence>
<evidence type="ECO:0000313" key="3">
    <source>
        <dbReference type="Proteomes" id="UP000887116"/>
    </source>
</evidence>
<dbReference type="Proteomes" id="UP000887116">
    <property type="component" value="Unassembled WGS sequence"/>
</dbReference>
<dbReference type="AlphaFoldDB" id="A0A8X6IJF4"/>
<feature type="region of interest" description="Disordered" evidence="1">
    <location>
        <begin position="1"/>
        <end position="58"/>
    </location>
</feature>
<dbReference type="EMBL" id="BMAO01011998">
    <property type="protein sequence ID" value="GFQ78300.1"/>
    <property type="molecule type" value="Genomic_DNA"/>
</dbReference>
<accession>A0A8X6IJF4</accession>
<evidence type="ECO:0000256" key="1">
    <source>
        <dbReference type="SAM" id="MobiDB-lite"/>
    </source>
</evidence>
<sequence>MISFSDSSRFTNTPPPQPPSDKTDNSPEPTHSLLTPKPTYPFTPPQRIIPNKRTDRQTRSYVIGKLGGWGGELPPGIPSGGTQVL</sequence>
<gene>
    <name evidence="2" type="ORF">TNCT_641171</name>
</gene>
<name>A0A8X6IJF4_TRICU</name>
<keyword evidence="3" id="KW-1185">Reference proteome</keyword>
<protein>
    <submittedName>
        <fullName evidence="2">Uncharacterized protein</fullName>
    </submittedName>
</protein>
<organism evidence="2 3">
    <name type="scientific">Trichonephila clavata</name>
    <name type="common">Joro spider</name>
    <name type="synonym">Nephila clavata</name>
    <dbReference type="NCBI Taxonomy" id="2740835"/>
    <lineage>
        <taxon>Eukaryota</taxon>
        <taxon>Metazoa</taxon>
        <taxon>Ecdysozoa</taxon>
        <taxon>Arthropoda</taxon>
        <taxon>Chelicerata</taxon>
        <taxon>Arachnida</taxon>
        <taxon>Araneae</taxon>
        <taxon>Araneomorphae</taxon>
        <taxon>Entelegynae</taxon>
        <taxon>Araneoidea</taxon>
        <taxon>Nephilidae</taxon>
        <taxon>Trichonephila</taxon>
    </lineage>
</organism>
<comment type="caution">
    <text evidence="2">The sequence shown here is derived from an EMBL/GenBank/DDBJ whole genome shotgun (WGS) entry which is preliminary data.</text>
</comment>
<feature type="compositionally biased region" description="Polar residues" evidence="1">
    <location>
        <begin position="1"/>
        <end position="12"/>
    </location>
</feature>